<protein>
    <submittedName>
        <fullName evidence="1">Uncharacterized protein</fullName>
    </submittedName>
</protein>
<sequence>MTKLDRQSYDLIKDAFQYYEFKMTTDQRDLAETILEIAFTGTNNPVKSLNFK</sequence>
<evidence type="ECO:0000313" key="1">
    <source>
        <dbReference type="EMBL" id="AGF91335.1"/>
    </source>
</evidence>
<gene>
    <name evidence="1" type="ORF">CPYG_00040</name>
</gene>
<name>M1PK82_9CAUD</name>
<accession>M1PK82</accession>
<dbReference type="EMBL" id="JF974306">
    <property type="protein sequence ID" value="AGF91335.1"/>
    <property type="molecule type" value="Genomic_DNA"/>
</dbReference>
<proteinExistence type="predicted"/>
<evidence type="ECO:0000313" key="2">
    <source>
        <dbReference type="Proteomes" id="UP000502917"/>
    </source>
</evidence>
<dbReference type="Proteomes" id="UP000502917">
    <property type="component" value="Segment"/>
</dbReference>
<reference evidence="1 2" key="1">
    <citation type="submission" date="2010-12" db="EMBL/GenBank/DDBJ databases">
        <title>The Genome Sequence of Cyanophage P-SS1.</title>
        <authorList>
            <consortium name="The Broad Institute Genome Sequencing Platform"/>
            <person name="Henn M.R."/>
            <person name="Sullivan M.S."/>
            <person name="Osburne M.S."/>
            <person name="Levin J."/>
            <person name="Malboeuf C."/>
            <person name="Casali M."/>
            <person name="Russ C."/>
            <person name="Lennon N."/>
            <person name="Chapman S.B."/>
            <person name="Erlich R."/>
            <person name="Young S.K."/>
            <person name="Yandava C."/>
            <person name="Zeng Q."/>
            <person name="Alvarado L."/>
            <person name="Anderson S."/>
            <person name="Berlin A."/>
            <person name="Chen Z."/>
            <person name="Freedman E."/>
            <person name="Gellesch M."/>
            <person name="Goldberg J."/>
            <person name="Green L."/>
            <person name="Griggs A."/>
            <person name="Gujja S."/>
            <person name="Heilman E.R."/>
            <person name="Heiman D."/>
            <person name="Hollinger A."/>
            <person name="Howarth C."/>
            <person name="Larson L."/>
            <person name="Mehta T."/>
            <person name="Pearson M."/>
            <person name="Roberts A."/>
            <person name="Ryan E."/>
            <person name="Saif S."/>
            <person name="Shea T."/>
            <person name="Shenoy N."/>
            <person name="Sisk P."/>
            <person name="Stolte C."/>
            <person name="Sykes S."/>
            <person name="White J."/>
            <person name="Yu Q."/>
            <person name="Coleman M.L."/>
            <person name="Huang K.H."/>
            <person name="Weigele P.R."/>
            <person name="DeFrancesco A.S."/>
            <person name="Kern S.E."/>
            <person name="Thompson L.R."/>
            <person name="Fu R."/>
            <person name="Hombeck B."/>
            <person name="Chisholm S.W."/>
            <person name="Haas B."/>
            <person name="Nusbaum C."/>
            <person name="Birren B."/>
        </authorList>
    </citation>
    <scope>NUCLEOTIDE SEQUENCE [LARGE SCALE GENOMIC DNA]</scope>
    <source>
        <strain evidence="1 2">P-SS1</strain>
    </source>
</reference>
<organism evidence="1 2">
    <name type="scientific">Cyanophage P-SS1</name>
    <dbReference type="NCBI Taxonomy" id="889957"/>
    <lineage>
        <taxon>Viruses</taxon>
        <taxon>Duplodnaviria</taxon>
        <taxon>Heunggongvirae</taxon>
        <taxon>Uroviricota</taxon>
        <taxon>Caudoviricetes</taxon>
        <taxon>Pantevenvirales</taxon>
        <taxon>Kyanoviridae</taxon>
        <taxon>Ronodorvirus</taxon>
        <taxon>Ronodorvirus ssm4</taxon>
    </lineage>
</organism>